<evidence type="ECO:0000256" key="9">
    <source>
        <dbReference type="PIRSR" id="PIRSR000077-4"/>
    </source>
</evidence>
<feature type="disulfide bond" description="Redox-active" evidence="9">
    <location>
        <begin position="30"/>
        <end position="33"/>
    </location>
</feature>
<evidence type="ECO:0000256" key="5">
    <source>
        <dbReference type="ARBA" id="ARBA00023284"/>
    </source>
</evidence>
<dbReference type="CDD" id="cd02947">
    <property type="entry name" value="TRX_family"/>
    <property type="match status" value="1"/>
</dbReference>
<evidence type="ECO:0000313" key="12">
    <source>
        <dbReference type="EMBL" id="SPX61158.1"/>
    </source>
</evidence>
<keyword evidence="14" id="KW-1185">Reference proteome</keyword>
<evidence type="ECO:0000313" key="13">
    <source>
        <dbReference type="EMBL" id="STX38253.1"/>
    </source>
</evidence>
<feature type="site" description="Contributes to redox potential value" evidence="8">
    <location>
        <position position="31"/>
    </location>
</feature>
<dbReference type="Pfam" id="PF00085">
    <property type="entry name" value="Thioredoxin"/>
    <property type="match status" value="1"/>
</dbReference>
<dbReference type="PIRSF" id="PIRSF000077">
    <property type="entry name" value="Thioredoxin"/>
    <property type="match status" value="1"/>
</dbReference>
<dbReference type="PANTHER" id="PTHR45663">
    <property type="entry name" value="GEO12009P1"/>
    <property type="match status" value="1"/>
</dbReference>
<evidence type="ECO:0000256" key="4">
    <source>
        <dbReference type="ARBA" id="ARBA00023157"/>
    </source>
</evidence>
<reference evidence="11 14" key="1">
    <citation type="submission" date="2015-11" db="EMBL/GenBank/DDBJ databases">
        <title>Genomic analysis of 38 Legionella species identifies large and diverse effector repertoires.</title>
        <authorList>
            <person name="Burstein D."/>
            <person name="Amaro F."/>
            <person name="Zusman T."/>
            <person name="Lifshitz Z."/>
            <person name="Cohen O."/>
            <person name="Gilbert J.A."/>
            <person name="Pupko T."/>
            <person name="Shuman H.A."/>
            <person name="Segal G."/>
        </authorList>
    </citation>
    <scope>NUCLEOTIDE SEQUENCE [LARGE SCALE GENOMIC DNA]</scope>
    <source>
        <strain evidence="11 14">WO-44C</strain>
    </source>
</reference>
<sequence length="120" mass="13700">MSVNTLKTDQFEGLLANNEIVFIDFWAEWCAPCKHFALVYEKVAEQYKTIKFVKVNIEEETELAEIFQIRSIPHLMVFKQGIAIYSEAGSMPESTLKELVQQAVSVDVSEIRAKIDKGEI</sequence>
<dbReference type="NCBIfam" id="TIGR01068">
    <property type="entry name" value="thioredoxin"/>
    <property type="match status" value="1"/>
</dbReference>
<dbReference type="EMBL" id="LNYB01000085">
    <property type="protein sequence ID" value="KTC95330.1"/>
    <property type="molecule type" value="Genomic_DNA"/>
</dbReference>
<feature type="domain" description="Thioredoxin" evidence="10">
    <location>
        <begin position="1"/>
        <end position="105"/>
    </location>
</feature>
<feature type="site" description="Deprotonates C-terminal active site Cys" evidence="8">
    <location>
        <position position="24"/>
    </location>
</feature>
<evidence type="ECO:0000256" key="8">
    <source>
        <dbReference type="PIRSR" id="PIRSR000077-1"/>
    </source>
</evidence>
<evidence type="ECO:0000313" key="11">
    <source>
        <dbReference type="EMBL" id="KTC95330.1"/>
    </source>
</evidence>
<protein>
    <recommendedName>
        <fullName evidence="6 7">Thioredoxin</fullName>
    </recommendedName>
</protein>
<evidence type="ECO:0000256" key="6">
    <source>
        <dbReference type="NCBIfam" id="TIGR01068"/>
    </source>
</evidence>
<keyword evidence="2" id="KW-0813">Transport</keyword>
<dbReference type="Proteomes" id="UP000254033">
    <property type="component" value="Unassembled WGS sequence"/>
</dbReference>
<feature type="site" description="Contributes to redox potential value" evidence="8">
    <location>
        <position position="32"/>
    </location>
</feature>
<dbReference type="RefSeq" id="WP_058447790.1">
    <property type="nucleotide sequence ID" value="NZ_CAAAHT010000004.1"/>
</dbReference>
<keyword evidence="4 9" id="KW-1015">Disulfide bond</keyword>
<dbReference type="GO" id="GO:0005829">
    <property type="term" value="C:cytosol"/>
    <property type="evidence" value="ECO:0007669"/>
    <property type="project" value="TreeGrafter"/>
</dbReference>
<reference evidence="15 16" key="2">
    <citation type="submission" date="2018-06" db="EMBL/GenBank/DDBJ databases">
        <authorList>
            <consortium name="Pathogen Informatics"/>
            <person name="Doyle S."/>
        </authorList>
    </citation>
    <scope>NUCLEOTIDE SEQUENCE [LARGE SCALE GENOMIC DNA]</scope>
    <source>
        <strain evidence="13 16">NCTC11978</strain>
        <strain evidence="12 15">NCTC12022</strain>
    </source>
</reference>
<evidence type="ECO:0000259" key="10">
    <source>
        <dbReference type="PROSITE" id="PS51352"/>
    </source>
</evidence>
<keyword evidence="3" id="KW-0249">Electron transport</keyword>
<dbReference type="PROSITE" id="PS00194">
    <property type="entry name" value="THIOREDOXIN_1"/>
    <property type="match status" value="1"/>
</dbReference>
<dbReference type="InterPro" id="IPR017937">
    <property type="entry name" value="Thioredoxin_CS"/>
</dbReference>
<evidence type="ECO:0000256" key="3">
    <source>
        <dbReference type="ARBA" id="ARBA00022982"/>
    </source>
</evidence>
<dbReference type="Proteomes" id="UP000251942">
    <property type="component" value="Unassembled WGS sequence"/>
</dbReference>
<dbReference type="PANTHER" id="PTHR45663:SF40">
    <property type="entry name" value="THIOREDOXIN 2"/>
    <property type="match status" value="1"/>
</dbReference>
<dbReference type="PATRIC" id="fig|453.4.peg.3266"/>
<evidence type="ECO:0000313" key="16">
    <source>
        <dbReference type="Proteomes" id="UP000254033"/>
    </source>
</evidence>
<feature type="active site" description="Nucleophile" evidence="8">
    <location>
        <position position="30"/>
    </location>
</feature>
<proteinExistence type="inferred from homology"/>
<keyword evidence="12" id="KW-0560">Oxidoreductase</keyword>
<dbReference type="Proteomes" id="UP000054698">
    <property type="component" value="Unassembled WGS sequence"/>
</dbReference>
<comment type="similarity">
    <text evidence="1 7">Belongs to the thioredoxin family.</text>
</comment>
<dbReference type="PRINTS" id="PR00421">
    <property type="entry name" value="THIOREDOXIN"/>
</dbReference>
<dbReference type="InterPro" id="IPR013766">
    <property type="entry name" value="Thioredoxin_domain"/>
</dbReference>
<dbReference type="InterPro" id="IPR036249">
    <property type="entry name" value="Thioredoxin-like_sf"/>
</dbReference>
<dbReference type="InterPro" id="IPR005746">
    <property type="entry name" value="Thioredoxin"/>
</dbReference>
<keyword evidence="5 9" id="KW-0676">Redox-active center</keyword>
<dbReference type="PROSITE" id="PS51352">
    <property type="entry name" value="THIOREDOXIN_2"/>
    <property type="match status" value="1"/>
</dbReference>
<name>A0A0W0TI96_9GAMM</name>
<evidence type="ECO:0000256" key="2">
    <source>
        <dbReference type="ARBA" id="ARBA00022448"/>
    </source>
</evidence>
<evidence type="ECO:0000256" key="1">
    <source>
        <dbReference type="ARBA" id="ARBA00008987"/>
    </source>
</evidence>
<feature type="active site" description="Nucleophile" evidence="8">
    <location>
        <position position="33"/>
    </location>
</feature>
<dbReference type="STRING" id="453.Lfee_2994"/>
<dbReference type="EMBL" id="UASS01000017">
    <property type="protein sequence ID" value="SPX61158.1"/>
    <property type="molecule type" value="Genomic_DNA"/>
</dbReference>
<evidence type="ECO:0000313" key="15">
    <source>
        <dbReference type="Proteomes" id="UP000251942"/>
    </source>
</evidence>
<accession>A0A0W0TI96</accession>
<dbReference type="OrthoDB" id="9790390at2"/>
<dbReference type="AlphaFoldDB" id="A0A0W0TI96"/>
<dbReference type="GO" id="GO:0015035">
    <property type="term" value="F:protein-disulfide reductase activity"/>
    <property type="evidence" value="ECO:0007669"/>
    <property type="project" value="UniProtKB-UniRule"/>
</dbReference>
<evidence type="ECO:0000313" key="14">
    <source>
        <dbReference type="Proteomes" id="UP000054698"/>
    </source>
</evidence>
<dbReference type="Gene3D" id="3.40.30.10">
    <property type="entry name" value="Glutaredoxin"/>
    <property type="match status" value="1"/>
</dbReference>
<dbReference type="SUPFAM" id="SSF52833">
    <property type="entry name" value="Thioredoxin-like"/>
    <property type="match status" value="1"/>
</dbReference>
<dbReference type="EMBL" id="UGNY01000001">
    <property type="protein sequence ID" value="STX38253.1"/>
    <property type="molecule type" value="Genomic_DNA"/>
</dbReference>
<organism evidence="11 14">
    <name type="scientific">Legionella feeleii</name>
    <dbReference type="NCBI Taxonomy" id="453"/>
    <lineage>
        <taxon>Bacteria</taxon>
        <taxon>Pseudomonadati</taxon>
        <taxon>Pseudomonadota</taxon>
        <taxon>Gammaproteobacteria</taxon>
        <taxon>Legionellales</taxon>
        <taxon>Legionellaceae</taxon>
        <taxon>Legionella</taxon>
    </lineage>
</organism>
<evidence type="ECO:0000256" key="7">
    <source>
        <dbReference type="PIRNR" id="PIRNR000077"/>
    </source>
</evidence>
<gene>
    <name evidence="11" type="primary">trxA3</name>
    <name evidence="12" type="synonym">trxC</name>
    <name evidence="11" type="ORF">Lfee_2994</name>
    <name evidence="13" type="ORF">NCTC11978_01437</name>
    <name evidence="12" type="ORF">NCTC12022_01897</name>
</gene>